<dbReference type="RefSeq" id="WP_147057192.1">
    <property type="nucleotide sequence ID" value="NZ_CP042437.1"/>
</dbReference>
<name>A0A5B8W4M6_9SPHI</name>
<sequence>MESTAAFQHKNTISILGCGWFGLALAKALISDGIRVKGSTTSEQKIALLANEGIAPYLVNFSADEETYNADFFDCDVLFIAIPPKARSGAGAEFIPKIQRILSAIRLHHVKKVIFISSTTVYADLNCEVDEHTPPLPDTESGKILLEAENLFKNAPAFQTTIIRFAGLIGPGRNPGRFFAGKKNIPNGNAPVNLIHLDDCIGISKAIIIQDAFGCVFNGCLPQHPLKSAFYAQAAVDAGLEKPEFIDELKEWKIVKSVNVEEILGYQFRHTL</sequence>
<dbReference type="KEGG" id="mgk:FSB76_22045"/>
<dbReference type="Pfam" id="PF13460">
    <property type="entry name" value="NAD_binding_10"/>
    <property type="match status" value="1"/>
</dbReference>
<reference evidence="2 3" key="1">
    <citation type="journal article" date="2013" name="J. Microbiol.">
        <title>Mucilaginibacter ginsenosidivorax sp. nov., with ginsenoside converting activity isolated from sediment.</title>
        <authorList>
            <person name="Kim J.K."/>
            <person name="Choi T.E."/>
            <person name="Liu Q.M."/>
            <person name="Park H.Y."/>
            <person name="Yi T.H."/>
            <person name="Yoon M.H."/>
            <person name="Kim S.C."/>
            <person name="Im W.T."/>
        </authorList>
    </citation>
    <scope>NUCLEOTIDE SEQUENCE [LARGE SCALE GENOMIC DNA]</scope>
    <source>
        <strain evidence="2 3">KHI28</strain>
    </source>
</reference>
<protein>
    <submittedName>
        <fullName evidence="2">SDR family oxidoreductase</fullName>
    </submittedName>
</protein>
<dbReference type="InterPro" id="IPR016040">
    <property type="entry name" value="NAD(P)-bd_dom"/>
</dbReference>
<dbReference type="AlphaFoldDB" id="A0A5B8W4M6"/>
<dbReference type="Proteomes" id="UP000321362">
    <property type="component" value="Chromosome"/>
</dbReference>
<dbReference type="GO" id="GO:0004029">
    <property type="term" value="F:aldehyde dehydrogenase (NAD+) activity"/>
    <property type="evidence" value="ECO:0007669"/>
    <property type="project" value="TreeGrafter"/>
</dbReference>
<gene>
    <name evidence="2" type="ORF">FSB76_22045</name>
</gene>
<dbReference type="CDD" id="cd05266">
    <property type="entry name" value="SDR_a4"/>
    <property type="match status" value="1"/>
</dbReference>
<organism evidence="2 3">
    <name type="scientific">Mucilaginibacter ginsenosidivorax</name>
    <dbReference type="NCBI Taxonomy" id="862126"/>
    <lineage>
        <taxon>Bacteria</taxon>
        <taxon>Pseudomonadati</taxon>
        <taxon>Bacteroidota</taxon>
        <taxon>Sphingobacteriia</taxon>
        <taxon>Sphingobacteriales</taxon>
        <taxon>Sphingobacteriaceae</taxon>
        <taxon>Mucilaginibacter</taxon>
    </lineage>
</organism>
<feature type="domain" description="NAD(P)-binding" evidence="1">
    <location>
        <begin position="19"/>
        <end position="172"/>
    </location>
</feature>
<dbReference type="InterPro" id="IPR051783">
    <property type="entry name" value="NAD(P)-dependent_oxidoreduct"/>
</dbReference>
<accession>A0A5B8W4M6</accession>
<dbReference type="GO" id="GO:0005737">
    <property type="term" value="C:cytoplasm"/>
    <property type="evidence" value="ECO:0007669"/>
    <property type="project" value="TreeGrafter"/>
</dbReference>
<evidence type="ECO:0000313" key="2">
    <source>
        <dbReference type="EMBL" id="QEC78499.1"/>
    </source>
</evidence>
<evidence type="ECO:0000313" key="3">
    <source>
        <dbReference type="Proteomes" id="UP000321362"/>
    </source>
</evidence>
<dbReference type="Gene3D" id="3.40.50.720">
    <property type="entry name" value="NAD(P)-binding Rossmann-like Domain"/>
    <property type="match status" value="1"/>
</dbReference>
<dbReference type="EMBL" id="CP042437">
    <property type="protein sequence ID" value="QEC78499.1"/>
    <property type="molecule type" value="Genomic_DNA"/>
</dbReference>
<evidence type="ECO:0000259" key="1">
    <source>
        <dbReference type="Pfam" id="PF13460"/>
    </source>
</evidence>
<proteinExistence type="predicted"/>
<dbReference type="SUPFAM" id="SSF51735">
    <property type="entry name" value="NAD(P)-binding Rossmann-fold domains"/>
    <property type="match status" value="1"/>
</dbReference>
<dbReference type="OrthoDB" id="751203at2"/>
<dbReference type="InterPro" id="IPR036291">
    <property type="entry name" value="NAD(P)-bd_dom_sf"/>
</dbReference>
<keyword evidence="3" id="KW-1185">Reference proteome</keyword>
<dbReference type="PANTHER" id="PTHR48079">
    <property type="entry name" value="PROTEIN YEEZ"/>
    <property type="match status" value="1"/>
</dbReference>
<dbReference type="PANTHER" id="PTHR48079:SF6">
    <property type="entry name" value="NAD(P)-BINDING DOMAIN-CONTAINING PROTEIN-RELATED"/>
    <property type="match status" value="1"/>
</dbReference>